<protein>
    <submittedName>
        <fullName evidence="1">Uncharacterized protein</fullName>
    </submittedName>
</protein>
<evidence type="ECO:0000313" key="1">
    <source>
        <dbReference type="EMBL" id="CAA3004943.1"/>
    </source>
</evidence>
<accession>A0A8S0TGS7</accession>
<dbReference type="EMBL" id="CACTIH010006957">
    <property type="protein sequence ID" value="CAA3004943.1"/>
    <property type="molecule type" value="Genomic_DNA"/>
</dbReference>
<sequence>LRPRNCIPADTPPPPPARIIIRRARGSGLGPRAWRAACSRGREMRAVRFRIQAIPFEIYSGAPLGCNSPPLATGLPAGRAWGLNSHTWPPERRFAQNLRRLIAPAGANDTRRSDCHLRGEPRRHLFTHQTVAIDCSLRRRRRRCRTRQTPGAEYCLL</sequence>
<feature type="non-terminal residue" evidence="1">
    <location>
        <position position="157"/>
    </location>
</feature>
<dbReference type="Proteomes" id="UP000594638">
    <property type="component" value="Unassembled WGS sequence"/>
</dbReference>
<gene>
    <name evidence="1" type="ORF">OLEA9_A055769</name>
</gene>
<keyword evidence="2" id="KW-1185">Reference proteome</keyword>
<proteinExistence type="predicted"/>
<reference evidence="1 2" key="1">
    <citation type="submission" date="2019-12" db="EMBL/GenBank/DDBJ databases">
        <authorList>
            <person name="Alioto T."/>
            <person name="Alioto T."/>
            <person name="Gomez Garrido J."/>
        </authorList>
    </citation>
    <scope>NUCLEOTIDE SEQUENCE [LARGE SCALE GENOMIC DNA]</scope>
</reference>
<comment type="caution">
    <text evidence="1">The sequence shown here is derived from an EMBL/GenBank/DDBJ whole genome shotgun (WGS) entry which is preliminary data.</text>
</comment>
<organism evidence="1 2">
    <name type="scientific">Olea europaea subsp. europaea</name>
    <dbReference type="NCBI Taxonomy" id="158383"/>
    <lineage>
        <taxon>Eukaryota</taxon>
        <taxon>Viridiplantae</taxon>
        <taxon>Streptophyta</taxon>
        <taxon>Embryophyta</taxon>
        <taxon>Tracheophyta</taxon>
        <taxon>Spermatophyta</taxon>
        <taxon>Magnoliopsida</taxon>
        <taxon>eudicotyledons</taxon>
        <taxon>Gunneridae</taxon>
        <taxon>Pentapetalae</taxon>
        <taxon>asterids</taxon>
        <taxon>lamiids</taxon>
        <taxon>Lamiales</taxon>
        <taxon>Oleaceae</taxon>
        <taxon>Oleeae</taxon>
        <taxon>Olea</taxon>
    </lineage>
</organism>
<feature type="non-terminal residue" evidence="1">
    <location>
        <position position="1"/>
    </location>
</feature>
<dbReference type="AlphaFoldDB" id="A0A8S0TGS7"/>
<name>A0A8S0TGS7_OLEEU</name>
<evidence type="ECO:0000313" key="2">
    <source>
        <dbReference type="Proteomes" id="UP000594638"/>
    </source>
</evidence>